<evidence type="ECO:0000256" key="2">
    <source>
        <dbReference type="ARBA" id="ARBA00007453"/>
    </source>
</evidence>
<feature type="domain" description="Aftiphilin clathrin-binding box" evidence="7">
    <location>
        <begin position="2468"/>
        <end position="2558"/>
    </location>
</feature>
<evidence type="ECO:0000313" key="9">
    <source>
        <dbReference type="EMBL" id="CAD7572146.1"/>
    </source>
</evidence>
<name>A0A7R9J3X6_TIMCA</name>
<evidence type="ECO:0000256" key="4">
    <source>
        <dbReference type="SAM" id="MobiDB-lite"/>
    </source>
</evidence>
<proteinExistence type="inferred from homology"/>
<evidence type="ECO:0000259" key="5">
    <source>
        <dbReference type="Pfam" id="PF03178"/>
    </source>
</evidence>
<comment type="similarity">
    <text evidence="2">Belongs to the DDB1 family.</text>
</comment>
<dbReference type="InterPro" id="IPR015943">
    <property type="entry name" value="WD40/YVTN_repeat-like_dom_sf"/>
</dbReference>
<feature type="domain" description="RSE1/DDB1/CPSF1 second beta-propeller" evidence="8">
    <location>
        <begin position="881"/>
        <end position="1079"/>
    </location>
</feature>
<evidence type="ECO:0000256" key="3">
    <source>
        <dbReference type="ARBA" id="ARBA00023242"/>
    </source>
</evidence>
<gene>
    <name evidence="9" type="ORF">TCMB3V08_LOCUS4800</name>
</gene>
<feature type="compositionally biased region" description="Basic and acidic residues" evidence="4">
    <location>
        <begin position="2313"/>
        <end position="2326"/>
    </location>
</feature>
<dbReference type="Pfam" id="PF03178">
    <property type="entry name" value="CPSF_A"/>
    <property type="match status" value="2"/>
</dbReference>
<feature type="domain" description="RSE1/DDB1/CPSF1 first beta-propeller" evidence="6">
    <location>
        <begin position="490"/>
        <end position="810"/>
    </location>
</feature>
<dbReference type="InterPro" id="IPR029205">
    <property type="entry name" value="Clathrin-bd"/>
</dbReference>
<dbReference type="FunFam" id="2.130.10.10:FF:000081">
    <property type="entry name" value="DNA damage-binding protein 1"/>
    <property type="match status" value="1"/>
</dbReference>
<comment type="subcellular location">
    <subcellularLocation>
        <location evidence="1">Nucleus</location>
    </subcellularLocation>
</comment>
<feature type="compositionally biased region" description="Polar residues" evidence="4">
    <location>
        <begin position="2297"/>
        <end position="2310"/>
    </location>
</feature>
<dbReference type="Pfam" id="PF15045">
    <property type="entry name" value="Clathrin_bdg"/>
    <property type="match status" value="1"/>
</dbReference>
<dbReference type="Gene3D" id="2.130.10.10">
    <property type="entry name" value="YVTN repeat-like/Quinoprotein amine dehydrogenase"/>
    <property type="match status" value="3"/>
</dbReference>
<evidence type="ECO:0000256" key="1">
    <source>
        <dbReference type="ARBA" id="ARBA00004123"/>
    </source>
</evidence>
<feature type="region of interest" description="Disordered" evidence="4">
    <location>
        <begin position="1840"/>
        <end position="1874"/>
    </location>
</feature>
<dbReference type="InterPro" id="IPR018846">
    <property type="entry name" value="Beta-prop_RSE1/DDB1/CPSF1_1st"/>
</dbReference>
<protein>
    <submittedName>
        <fullName evidence="9">(California timema) hypothetical protein</fullName>
    </submittedName>
</protein>
<feature type="compositionally biased region" description="Polar residues" evidence="4">
    <location>
        <begin position="2084"/>
        <end position="2093"/>
    </location>
</feature>
<dbReference type="FunFam" id="2.130.10.10:FF:000070">
    <property type="entry name" value="DNA damage-binding protein 1"/>
    <property type="match status" value="1"/>
</dbReference>
<organism evidence="9">
    <name type="scientific">Timema californicum</name>
    <name type="common">California timema</name>
    <name type="synonym">Walking stick</name>
    <dbReference type="NCBI Taxonomy" id="61474"/>
    <lineage>
        <taxon>Eukaryota</taxon>
        <taxon>Metazoa</taxon>
        <taxon>Ecdysozoa</taxon>
        <taxon>Arthropoda</taxon>
        <taxon>Hexapoda</taxon>
        <taxon>Insecta</taxon>
        <taxon>Pterygota</taxon>
        <taxon>Neoptera</taxon>
        <taxon>Polyneoptera</taxon>
        <taxon>Phasmatodea</taxon>
        <taxon>Timematodea</taxon>
        <taxon>Timematoidea</taxon>
        <taxon>Timematidae</taxon>
        <taxon>Timema</taxon>
    </lineage>
</organism>
<dbReference type="GO" id="GO:0016567">
    <property type="term" value="P:protein ubiquitination"/>
    <property type="evidence" value="ECO:0007669"/>
    <property type="project" value="UniProtKB-UniPathway"/>
</dbReference>
<feature type="region of interest" description="Disordered" evidence="4">
    <location>
        <begin position="1343"/>
        <end position="1362"/>
    </location>
</feature>
<evidence type="ECO:0000259" key="8">
    <source>
        <dbReference type="Pfam" id="PF23726"/>
    </source>
</evidence>
<dbReference type="Gene3D" id="1.10.150.910">
    <property type="match status" value="1"/>
</dbReference>
<reference evidence="9" key="1">
    <citation type="submission" date="2020-11" db="EMBL/GenBank/DDBJ databases">
        <authorList>
            <person name="Tran Van P."/>
        </authorList>
    </citation>
    <scope>NUCLEOTIDE SEQUENCE</scope>
</reference>
<feature type="region of interest" description="Disordered" evidence="4">
    <location>
        <begin position="2297"/>
        <end position="2326"/>
    </location>
</feature>
<evidence type="ECO:0000259" key="7">
    <source>
        <dbReference type="Pfam" id="PF15045"/>
    </source>
</evidence>
<dbReference type="Pfam" id="PF23726">
    <property type="entry name" value="Beta-prop_RSE1_2nd"/>
    <property type="match status" value="2"/>
</dbReference>
<feature type="domain" description="RSE1/DDB1/CPSF1 C-terminal" evidence="5">
    <location>
        <begin position="1388"/>
        <end position="1544"/>
    </location>
</feature>
<feature type="domain" description="RSE1/DDB1/CPSF1 second beta-propeller" evidence="8">
    <location>
        <begin position="1172"/>
        <end position="1298"/>
    </location>
</feature>
<feature type="compositionally biased region" description="Low complexity" evidence="4">
    <location>
        <begin position="1348"/>
        <end position="1360"/>
    </location>
</feature>
<dbReference type="EMBL" id="OE180866">
    <property type="protein sequence ID" value="CAD7572146.1"/>
    <property type="molecule type" value="Genomic_DNA"/>
</dbReference>
<dbReference type="PANTHER" id="PTHR10644">
    <property type="entry name" value="DNA REPAIR/RNA PROCESSING CPSF FAMILY"/>
    <property type="match status" value="1"/>
</dbReference>
<dbReference type="GO" id="GO:0005634">
    <property type="term" value="C:nucleus"/>
    <property type="evidence" value="ECO:0007669"/>
    <property type="project" value="UniProtKB-SubCell"/>
</dbReference>
<accession>A0A7R9J3X6</accession>
<sequence length="2652" mass="291517">MENGNPSIPSSHNRDSNLHLPAQYETSMLTNYATEAGDLSGGHVDERYMSIVLWTGCRLLVTLVSPTKELCDSAGSDRRGGQSVLSHKETFETLLCHTKRESPSERKKNHSLLDSAAWQRVHYSRQVSRAGPRPCALSCQSQESNRLQTLLGGAWSLRRASQGTVTLPPDHLGRNQTNYLPPGLRTWSTKPGVLKGTFDGGESKESSKIKLMFVTSLGLKYAVRLPNLFIFLSENVEVNGETLDRLLRVKKDGASLCTLVSALKWITDKLLSSVGLKLVESDTSVSFTTRFPDRRTLHRFVRRPGFRSSCRETFRTGVLAAGFVFLVDLVAVCLAQHGPIQGFFLVGADRKLGLQPETFEVKEGFGNQINLCWDRGLNPEHTAQKFDTLPLDRQVTESPVEHRKLTNCLASYFMNPHLRGGSGKPFRKKTMPSSPERDSSLDLLNLGSLVRHEISALANYATEAAKCILFETIMEMIRPYFVTLCFVCSSGNFTSPSDLNLILAKNSRIEIHLVTPEGLRPLKEVGLYGKVSVMKFFRSPNETKDLLFIVTSRYNAMILECVGEADHLEIITKAHGNVADRIGKPSETGIIAVIDPEARVIGLRLYDGLFKIIPLDKDNSELKATSIRMEELQVQDLDFLHGCANPTIILIHQDLNGRHVKTHEIALRDKEFHKPSWKQDNVETEASMVIPVPEPLCGAIIIGQESILYHDGNVYVAVAPPVIKQSTIVCYAPVDANGSRYLLGDMAGHLFMLILEHETKSDGSMVVKDLRVELLGEISIPECIRYLDNGVLFIGSRLGDSQLIKLNTRQDDMGCYVSVMETFTNLAPIVDMVVVDLERQGQGQLVTCSGTLWGSSGQRQRSRDRAYKEGSLRIIRNGIGIQEHASIDLPGIKGMWALRVAGTDKFDNTLVMAFVTQTRYVSCPAGRLRVLTLNGEEVEETEIPGILSDQQSFYCGNVSHQQIIQVTPTSARLVSVDTQQLIAEWKPPDGKNIGVVACNTSQLFCASGCELYYLEICDGELVLKGQVTLEHEVACLDATPLLEGSLRAEVVAVGLWTDISARILRLPSLEELTKEFLGGGQWFKPRPLLNLQEGTNISQGYWETSTPNQDYKSDCQVIGSSVHGESGALDQGSETRRFHDNYFQSFAFWLRRMILSAATSSAGCSILVIKRALSLIVPEIIPRSILMTCFEGNNYLLCALGDGSMYYFTLNRFTGILSDKKKVTLGTQPTVLRTFRSLATTNVFACSDRPTVIYSSNHKLVFSNVNLKEVNHMCSLNSEAYPDSLALATDSTVTIGTIDEIQKLHIRTVPLGESPRRIAYQESTQTFGVITMRIDIQDAAGLSPLRPSASTQTNSTSSSSNLGSLVKPGAMASAAAANEFGAEVEVHNLLVIDQHTFEVLHAHQFMQCEYAVSLVSTKLGDDPTTYYIVGTALVNPEESESKQGRILIFHYQEGKLVQAAEKEIKGACYSLVEFNGRLLACINSTVRLFEWTAEKELRLECSHFNNITALYLKTKGDFILVGDLMRSMTLLQYKTMEGSFEEVRKLCSYGERAWFESKFNLSGACSNIRDCHMARDYNPNWMTAVEILDDDTFLGAENSANLFICQKDRLVGLIASQRMVGRTHCIATNDLLFYESEFTCVDSAATTDEERQQMQEVGQFHLGDMVNVFRHGSLVMQHIGETSTPTQGCVLFGTVSGAIGLVTQIPADFYEFLHELEEKLTHVIKSVGKIDHSAWRSFHTDIKTEPSEGFIDGDLVESFLDLSHDKMKEVATGLMVRVHFFSSLWPAPSFSLSCGLNVCNMLQNTIMFSPANVNHVKLTAHSTRRQNGQGTSLVFPLTPPGMDLTQFSPRPTRHPTLLQTRETPHSPPDPRDTQWGTLQQIDNGSGMKQEATVDDLNITTGSIHWTANQTVGYYSRLTLSGGNVPCSHLRTLSTPAPLIVLVSTTVISCGISLRSLANCNMSRASWDHNGYVYSSPMASLVLTDSSQLTSDSKHLAETPQSPRPTPPREVNGEQRLFNGDSAGHDSRLVGPLDRSFQRPSDIEKHTPTPVVRRNSVGSPPSRSSLERPSAHAFSDVLTERERGLSQNTMTPSEAPSFGDINVTQSGDREHSKNEPTLAGRLETVVDVSQLCKDGLKSSLEVGTPDTSDEHGCDIEPDFVDSGEGISLYHSQTIVNKESSSSQESFDHENDFLGYQDFENIPPINDIINSKDGSPECSVIVSEVAEDISLSKNVSCVEELEDFNESVNTSHTGVLNSSEVGTATGRNVKDSVDTKLQEDLDPSTDLNDFRKLPSVNSTDKSVNLNLESPSKTKFKPDIETEPKEDRNESFDDFGNFASVVPLNGLGVPARGDGEVDSYDTEWGAFGSPKGAEEGGFAEFASPVSEQVFESREWAAVSAVQDPALGSGLRLLEEDFDDFEVAEFQSISPVQKEETGVVSARLESMLLAVFPAARDANPCPADPEVLGRSAVWGRLRDLETSHALSYHWVGSSANKLLLAALGVDARNIVSTAQLSCAEPSSVILSRPSGCLALFGARWNVSMPRYAANLGLSPLEPVRASEGPPGAPTGQITATKLEEPVVPAAQFDWNGSGLVNPLDLALEKSAPRSEEGLRREGLSAEAVKILDTLPDLSFLRATLLMFPVRAVDTLTASDG</sequence>
<dbReference type="InterPro" id="IPR004871">
    <property type="entry name" value="RSE1/DDB1/CPSF1_C"/>
</dbReference>
<dbReference type="InterPro" id="IPR058543">
    <property type="entry name" value="Beta-prop_RSE1/DDB1/CPSF1_2nd"/>
</dbReference>
<dbReference type="InterPro" id="IPR050358">
    <property type="entry name" value="RSE1/DDB1/CFT1"/>
</dbReference>
<feature type="compositionally biased region" description="Basic and acidic residues" evidence="4">
    <location>
        <begin position="1862"/>
        <end position="1872"/>
    </location>
</feature>
<evidence type="ECO:0000259" key="6">
    <source>
        <dbReference type="Pfam" id="PF10433"/>
    </source>
</evidence>
<keyword evidence="3" id="KW-0539">Nucleus</keyword>
<dbReference type="GO" id="GO:0003676">
    <property type="term" value="F:nucleic acid binding"/>
    <property type="evidence" value="ECO:0007669"/>
    <property type="project" value="InterPro"/>
</dbReference>
<dbReference type="Pfam" id="PF10433">
    <property type="entry name" value="Beta-prop_RSE1_1st"/>
    <property type="match status" value="1"/>
</dbReference>
<feature type="region of interest" description="Disordered" evidence="4">
    <location>
        <begin position="1986"/>
        <end position="2113"/>
    </location>
</feature>
<dbReference type="UniPathway" id="UPA00143"/>
<feature type="domain" description="RSE1/DDB1/CPSF1 C-terminal" evidence="5">
    <location>
        <begin position="1573"/>
        <end position="1761"/>
    </location>
</feature>